<comment type="similarity">
    <text evidence="9">Belongs to the carbohydrate kinase PfkB family. Ribokinase subfamily.</text>
</comment>
<dbReference type="PANTHER" id="PTHR10584:SF166">
    <property type="entry name" value="RIBOKINASE"/>
    <property type="match status" value="1"/>
</dbReference>
<keyword evidence="9" id="KW-0963">Cytoplasm</keyword>
<dbReference type="GO" id="GO:0005737">
    <property type="term" value="C:cytoplasm"/>
    <property type="evidence" value="ECO:0007669"/>
    <property type="project" value="UniProtKB-SubCell"/>
</dbReference>
<comment type="pathway">
    <text evidence="9">Carbohydrate metabolism; D-ribose degradation; D-ribose 5-phosphate from beta-D-ribopyranose: step 2/2.</text>
</comment>
<sequence length="296" mass="29584">MITVFGSINLDLIGRVGRIPKPGETVPGSSFATAPGGKGANQALAARRAGARVRMVGAAGQDAMGDQALALLEAGGVDLSAVKRLDLPQGVAMIFVDDSGENVIGILPGANAAVSVANADLALGDLGPGDVLVVQQEVAQDATLTAVDLARRRGARSILNTAPFLPSTAGAAKHADIVVANETEFALLAGDGDLEALMRAWAKANGRTIIVTLGPDGARAATPDAWLSVPAMKIRPVDTVGAGDTFVGYLAAGLDAGLSLEAAMARGAVAASLACLKPGAQPSIPMAAEVDAALGR</sequence>
<comment type="subunit">
    <text evidence="9">Homodimer.</text>
</comment>
<comment type="subcellular location">
    <subcellularLocation>
        <location evidence="9">Cytoplasm</location>
    </subcellularLocation>
</comment>
<keyword evidence="5 9" id="KW-0067">ATP-binding</keyword>
<feature type="binding site" evidence="9">
    <location>
        <position position="274"/>
    </location>
    <ligand>
        <name>K(+)</name>
        <dbReference type="ChEBI" id="CHEBI:29103"/>
    </ligand>
</feature>
<evidence type="ECO:0000313" key="12">
    <source>
        <dbReference type="Proteomes" id="UP000782610"/>
    </source>
</evidence>
<evidence type="ECO:0000313" key="11">
    <source>
        <dbReference type="EMBL" id="MBI4920890.1"/>
    </source>
</evidence>
<dbReference type="PANTHER" id="PTHR10584">
    <property type="entry name" value="SUGAR KINASE"/>
    <property type="match status" value="1"/>
</dbReference>
<feature type="domain" description="Carbohydrate kinase PfkB" evidence="10">
    <location>
        <begin position="2"/>
        <end position="285"/>
    </location>
</feature>
<feature type="binding site" evidence="9">
    <location>
        <begin position="37"/>
        <end position="41"/>
    </location>
    <ligand>
        <name>substrate</name>
    </ligand>
</feature>
<dbReference type="CDD" id="cd01174">
    <property type="entry name" value="ribokinase"/>
    <property type="match status" value="1"/>
</dbReference>
<dbReference type="Pfam" id="PF00294">
    <property type="entry name" value="PfkB"/>
    <property type="match status" value="1"/>
</dbReference>
<feature type="binding site" evidence="9">
    <location>
        <position position="181"/>
    </location>
    <ligand>
        <name>ATP</name>
        <dbReference type="ChEBI" id="CHEBI:30616"/>
    </ligand>
</feature>
<feature type="binding site" evidence="9">
    <location>
        <position position="277"/>
    </location>
    <ligand>
        <name>K(+)</name>
        <dbReference type="ChEBI" id="CHEBI:29103"/>
    </ligand>
</feature>
<feature type="active site" description="Proton acceptor" evidence="9">
    <location>
        <position position="244"/>
    </location>
</feature>
<feature type="binding site" evidence="9">
    <location>
        <position position="240"/>
    </location>
    <ligand>
        <name>K(+)</name>
        <dbReference type="ChEBI" id="CHEBI:29103"/>
    </ligand>
</feature>
<evidence type="ECO:0000256" key="5">
    <source>
        <dbReference type="ARBA" id="ARBA00022840"/>
    </source>
</evidence>
<evidence type="ECO:0000259" key="10">
    <source>
        <dbReference type="Pfam" id="PF00294"/>
    </source>
</evidence>
<feature type="binding site" evidence="9">
    <location>
        <begin position="212"/>
        <end position="217"/>
    </location>
    <ligand>
        <name>ATP</name>
        <dbReference type="ChEBI" id="CHEBI:30616"/>
    </ligand>
</feature>
<comment type="catalytic activity">
    <reaction evidence="9">
        <text>D-ribose + ATP = D-ribose 5-phosphate + ADP + H(+)</text>
        <dbReference type="Rhea" id="RHEA:13697"/>
        <dbReference type="ChEBI" id="CHEBI:15378"/>
        <dbReference type="ChEBI" id="CHEBI:30616"/>
        <dbReference type="ChEBI" id="CHEBI:47013"/>
        <dbReference type="ChEBI" id="CHEBI:78346"/>
        <dbReference type="ChEBI" id="CHEBI:456216"/>
        <dbReference type="EC" id="2.7.1.15"/>
    </reaction>
</comment>
<reference evidence="11" key="1">
    <citation type="submission" date="2020-07" db="EMBL/GenBank/DDBJ databases">
        <title>Huge and variable diversity of episymbiotic CPR bacteria and DPANN archaea in groundwater ecosystems.</title>
        <authorList>
            <person name="He C.Y."/>
            <person name="Keren R."/>
            <person name="Whittaker M."/>
            <person name="Farag I.F."/>
            <person name="Doudna J."/>
            <person name="Cate J.H.D."/>
            <person name="Banfield J.F."/>
        </authorList>
    </citation>
    <scope>NUCLEOTIDE SEQUENCE</scope>
    <source>
        <strain evidence="11">NC_groundwater_1586_Pr3_B-0.1um_66_15</strain>
    </source>
</reference>
<evidence type="ECO:0000256" key="9">
    <source>
        <dbReference type="HAMAP-Rule" id="MF_01987"/>
    </source>
</evidence>
<protein>
    <recommendedName>
        <fullName evidence="9">Ribokinase</fullName>
        <shortName evidence="9">RK</shortName>
        <ecNumber evidence="9">2.7.1.15</ecNumber>
    </recommendedName>
</protein>
<feature type="binding site" evidence="9">
    <location>
        <begin position="9"/>
        <end position="11"/>
    </location>
    <ligand>
        <name>substrate</name>
    </ligand>
</feature>
<feature type="binding site" evidence="9">
    <location>
        <position position="137"/>
    </location>
    <ligand>
        <name>substrate</name>
    </ligand>
</feature>
<evidence type="ECO:0000256" key="6">
    <source>
        <dbReference type="ARBA" id="ARBA00022842"/>
    </source>
</evidence>
<dbReference type="InterPro" id="IPR002139">
    <property type="entry name" value="Ribo/fructo_kinase"/>
</dbReference>
<feature type="binding site" evidence="9">
    <location>
        <position position="279"/>
    </location>
    <ligand>
        <name>K(+)</name>
        <dbReference type="ChEBI" id="CHEBI:29103"/>
    </ligand>
</feature>
<keyword evidence="6 9" id="KW-0460">Magnesium</keyword>
<keyword evidence="7 9" id="KW-0630">Potassium</keyword>
<evidence type="ECO:0000256" key="1">
    <source>
        <dbReference type="ARBA" id="ARBA00022679"/>
    </source>
</evidence>
<keyword evidence="3 9" id="KW-0547">Nucleotide-binding</keyword>
<feature type="binding site" evidence="9">
    <location>
        <position position="283"/>
    </location>
    <ligand>
        <name>K(+)</name>
        <dbReference type="ChEBI" id="CHEBI:29103"/>
    </ligand>
</feature>
<accession>A0A933L272</accession>
<dbReference type="GO" id="GO:0005524">
    <property type="term" value="F:ATP binding"/>
    <property type="evidence" value="ECO:0007669"/>
    <property type="project" value="UniProtKB-UniRule"/>
</dbReference>
<dbReference type="PRINTS" id="PR00990">
    <property type="entry name" value="RIBOKINASE"/>
</dbReference>
<evidence type="ECO:0000256" key="2">
    <source>
        <dbReference type="ARBA" id="ARBA00022723"/>
    </source>
</evidence>
<keyword evidence="1 9" id="KW-0808">Transferase</keyword>
<organism evidence="11 12">
    <name type="scientific">Devosia nanyangense</name>
    <dbReference type="NCBI Taxonomy" id="1228055"/>
    <lineage>
        <taxon>Bacteria</taxon>
        <taxon>Pseudomonadati</taxon>
        <taxon>Pseudomonadota</taxon>
        <taxon>Alphaproteobacteria</taxon>
        <taxon>Hyphomicrobiales</taxon>
        <taxon>Devosiaceae</taxon>
        <taxon>Devosia</taxon>
    </lineage>
</organism>
<dbReference type="GO" id="GO:0046872">
    <property type="term" value="F:metal ion binding"/>
    <property type="evidence" value="ECO:0007669"/>
    <property type="project" value="UniProtKB-KW"/>
</dbReference>
<keyword evidence="2 9" id="KW-0479">Metal-binding</keyword>
<dbReference type="Proteomes" id="UP000782610">
    <property type="component" value="Unassembled WGS sequence"/>
</dbReference>
<comment type="caution">
    <text evidence="11">The sequence shown here is derived from an EMBL/GenBank/DDBJ whole genome shotgun (WGS) entry which is preliminary data.</text>
</comment>
<dbReference type="GO" id="GO:0019303">
    <property type="term" value="P:D-ribose catabolic process"/>
    <property type="evidence" value="ECO:0007669"/>
    <property type="project" value="UniProtKB-UniRule"/>
</dbReference>
<feature type="binding site" evidence="9">
    <location>
        <position position="244"/>
    </location>
    <ligand>
        <name>substrate</name>
    </ligand>
</feature>
<dbReference type="EMBL" id="JACRAF010000015">
    <property type="protein sequence ID" value="MBI4920890.1"/>
    <property type="molecule type" value="Genomic_DNA"/>
</dbReference>
<dbReference type="GO" id="GO:0004747">
    <property type="term" value="F:ribokinase activity"/>
    <property type="evidence" value="ECO:0007669"/>
    <property type="project" value="UniProtKB-UniRule"/>
</dbReference>
<feature type="binding site" evidence="9">
    <location>
        <begin position="243"/>
        <end position="244"/>
    </location>
    <ligand>
        <name>ATP</name>
        <dbReference type="ChEBI" id="CHEBI:30616"/>
    </ligand>
</feature>
<dbReference type="SUPFAM" id="SSF53613">
    <property type="entry name" value="Ribokinase-like"/>
    <property type="match status" value="1"/>
</dbReference>
<comment type="caution">
    <text evidence="9">Lacks conserved residue(s) required for the propagation of feature annotation.</text>
</comment>
<comment type="cofactor">
    <cofactor evidence="9">
        <name>Mg(2+)</name>
        <dbReference type="ChEBI" id="CHEBI:18420"/>
    </cofactor>
    <text evidence="9">Requires a divalent cation, most likely magnesium in vivo, as an electrophilic catalyst to aid phosphoryl group transfer. It is the chelate of the metal and the nucleotide that is the actual substrate.</text>
</comment>
<dbReference type="AlphaFoldDB" id="A0A933L272"/>
<dbReference type="InterPro" id="IPR029056">
    <property type="entry name" value="Ribokinase-like"/>
</dbReference>
<dbReference type="Gene3D" id="3.40.1190.20">
    <property type="match status" value="1"/>
</dbReference>
<keyword evidence="8 9" id="KW-0119">Carbohydrate metabolism</keyword>
<gene>
    <name evidence="9" type="primary">rbsK</name>
    <name evidence="11" type="ORF">HY834_04015</name>
</gene>
<dbReference type="InterPro" id="IPR011877">
    <property type="entry name" value="Ribokinase"/>
</dbReference>
<evidence type="ECO:0000256" key="4">
    <source>
        <dbReference type="ARBA" id="ARBA00022777"/>
    </source>
</evidence>
<comment type="activity regulation">
    <text evidence="9">Activated by a monovalent cation that binds near, but not in, the active site. The most likely occupant of the site in vivo is potassium. Ion binding induces a conformational change that may alter substrate affinity.</text>
</comment>
<comment type="function">
    <text evidence="9">Catalyzes the phosphorylation of ribose at O-5 in a reaction requiring ATP and magnesium. The resulting D-ribose-5-phosphate can then be used either for sythesis of nucleotides, histidine, and tryptophan, or as a component of the pentose phosphate pathway.</text>
</comment>
<proteinExistence type="inferred from homology"/>
<evidence type="ECO:0000256" key="3">
    <source>
        <dbReference type="ARBA" id="ARBA00022741"/>
    </source>
</evidence>
<keyword evidence="4 9" id="KW-0418">Kinase</keyword>
<dbReference type="InterPro" id="IPR011611">
    <property type="entry name" value="PfkB_dom"/>
</dbReference>
<name>A0A933L272_9HYPH</name>
<evidence type="ECO:0000256" key="7">
    <source>
        <dbReference type="ARBA" id="ARBA00022958"/>
    </source>
</evidence>
<feature type="binding site" evidence="9">
    <location>
        <position position="238"/>
    </location>
    <ligand>
        <name>K(+)</name>
        <dbReference type="ChEBI" id="CHEBI:29103"/>
    </ligand>
</feature>
<dbReference type="HAMAP" id="MF_01987">
    <property type="entry name" value="Ribokinase"/>
    <property type="match status" value="1"/>
</dbReference>
<dbReference type="EC" id="2.7.1.15" evidence="9"/>
<evidence type="ECO:0000256" key="8">
    <source>
        <dbReference type="ARBA" id="ARBA00023277"/>
    </source>
</evidence>